<dbReference type="HOGENOM" id="CLU_007664_4_0_9"/>
<accession>F2BVN0</accession>
<keyword evidence="3" id="KW-0732">Signal</keyword>
<evidence type="ECO:0000313" key="7">
    <source>
        <dbReference type="EMBL" id="EGF16771.1"/>
    </source>
</evidence>
<protein>
    <submittedName>
        <fullName evidence="7">Surface antigen (D15)</fullName>
    </submittedName>
</protein>
<comment type="caution">
    <text evidence="7">The sequence shown here is derived from an EMBL/GenBank/DDBJ whole genome shotgun (WGS) entry which is preliminary data.</text>
</comment>
<proteinExistence type="predicted"/>
<dbReference type="Proteomes" id="UP000003503">
    <property type="component" value="Unassembled WGS sequence"/>
</dbReference>
<keyword evidence="4" id="KW-0472">Membrane</keyword>
<evidence type="ECO:0000313" key="8">
    <source>
        <dbReference type="Proteomes" id="UP000003503"/>
    </source>
</evidence>
<evidence type="ECO:0000259" key="6">
    <source>
        <dbReference type="PROSITE" id="PS51779"/>
    </source>
</evidence>
<dbReference type="PANTHER" id="PTHR12815:SF47">
    <property type="entry name" value="TRANSLOCATION AND ASSEMBLY MODULE SUBUNIT TAMA"/>
    <property type="match status" value="1"/>
</dbReference>
<keyword evidence="8" id="KW-1185">Reference proteome</keyword>
<reference evidence="7 8" key="1">
    <citation type="submission" date="2011-02" db="EMBL/GenBank/DDBJ databases">
        <authorList>
            <person name="Muzny D."/>
            <person name="Qin X."/>
            <person name="Deng J."/>
            <person name="Jiang H."/>
            <person name="Liu Y."/>
            <person name="Qu J."/>
            <person name="Song X.-Z."/>
            <person name="Zhang L."/>
            <person name="Thornton R."/>
            <person name="Coyle M."/>
            <person name="Francisco L."/>
            <person name="Jackson L."/>
            <person name="Javaid M."/>
            <person name="Korchina V."/>
            <person name="Kovar C."/>
            <person name="Mata R."/>
            <person name="Mathew T."/>
            <person name="Ngo R."/>
            <person name="Nguyen L."/>
            <person name="Nguyen N."/>
            <person name="Okwuonu G."/>
            <person name="Ongeri F."/>
            <person name="Pham C."/>
            <person name="Simmons D."/>
            <person name="Wilczek-Boney K."/>
            <person name="Hale W."/>
            <person name="Jakkamsetti A."/>
            <person name="Pham P."/>
            <person name="Ruth R."/>
            <person name="San Lucas F."/>
            <person name="Warren J."/>
            <person name="Zhang J."/>
            <person name="Zhao Z."/>
            <person name="Zhou C."/>
            <person name="Zhu D."/>
            <person name="Lee S."/>
            <person name="Bess C."/>
            <person name="Blankenburg K."/>
            <person name="Forbes L."/>
            <person name="Fu Q."/>
            <person name="Gubbala S."/>
            <person name="Hirani K."/>
            <person name="Jayaseelan J.C."/>
            <person name="Lara F."/>
            <person name="Munidasa M."/>
            <person name="Palculict T."/>
            <person name="Patil S."/>
            <person name="Pu L.-L."/>
            <person name="Saada N."/>
            <person name="Tang L."/>
            <person name="Weissenberger G."/>
            <person name="Zhu Y."/>
            <person name="Hemphill L."/>
            <person name="Shang Y."/>
            <person name="Youmans B."/>
            <person name="Ayvaz T."/>
            <person name="Ross M."/>
            <person name="Santibanez J."/>
            <person name="Aqrawi P."/>
            <person name="Gross S."/>
            <person name="Joshi V."/>
            <person name="Fowler G."/>
            <person name="Nazareth L."/>
            <person name="Reid J."/>
            <person name="Worley K."/>
            <person name="Petrosino J."/>
            <person name="Highlander S."/>
            <person name="Gibbs R."/>
        </authorList>
    </citation>
    <scope>NUCLEOTIDE SEQUENCE [LARGE SCALE GENOMIC DNA]</scope>
    <source>
        <strain evidence="7 8">DSM 19965</strain>
    </source>
</reference>
<organism evidence="7 8">
    <name type="scientific">Dialister micraerophilus DSM 19965</name>
    <dbReference type="NCBI Taxonomy" id="888062"/>
    <lineage>
        <taxon>Bacteria</taxon>
        <taxon>Bacillati</taxon>
        <taxon>Bacillota</taxon>
        <taxon>Negativicutes</taxon>
        <taxon>Veillonellales</taxon>
        <taxon>Veillonellaceae</taxon>
        <taxon>Dialister</taxon>
    </lineage>
</organism>
<dbReference type="InterPro" id="IPR039910">
    <property type="entry name" value="D15-like"/>
</dbReference>
<name>F2BVN0_9FIRM</name>
<feature type="domain" description="POTRA" evidence="6">
    <location>
        <begin position="261"/>
        <end position="334"/>
    </location>
</feature>
<dbReference type="InterPro" id="IPR034746">
    <property type="entry name" value="POTRA"/>
</dbReference>
<sequence length="699" mass="78138">MLITDRLYKSLYIIFQTMKEKTGRFLMISISKKKTLLATAVLLSLGGMSVYAQVPSINENTMSQSTLLNVSNGGGNKSSASQVFEKQMAENETIQGSQLYLSDDSKKEVNKHTGELITSVEFTGIEENAKAEIESELKSKVGTKVSEVNIDADVETVSKIGTFSQIIPDFTNVPEGVKLNYRLVSNPVVKSVEFEGNSVFTDAQLNSVMQVQPGGVLNVAQVNRKIKEIEDIYLKQGFLLVNISDVYINAEGKLRIKINEGNVEKITIVGNEKTKDNVIKRELRFMEGQPFNKFLANRSIERLYNLGFFEDVNMRLLPGTTEHTVAVEIGVVEQKTGVITVGAGYSKSDGFVGVVEVGETNFRGTGDKVNFHWEFGGSGKGKNYQVSYTKPWINKNGDSAGFSIYNRLYKYVDYNAKGQGVAQYDKRRKGWNITWGRVSDEYRTNYLNIESTKDSIDFKSFEVLSGLEEAALEAQKKWMESHKEPKDEDEHKQWEIDKKKVASDKIAESEEAIRKSTGRTNSITFTHVYDSRDNFFNATKGKRISVSAQWGGHGLGGDFDFYKVSGEGRFYKGLRNGHTLALRVMGGYIHGNIAYGNLFSLGGSNTLRGYEDEQFKGKKMYAATLEYRFPIAKKIQGVVFTDVGSAWDVGGSMPWYVDSKSINYAYGVGVRLQTPIGPIRLDYGHGDQNKFHFSFGTQF</sequence>
<dbReference type="GO" id="GO:0019867">
    <property type="term" value="C:outer membrane"/>
    <property type="evidence" value="ECO:0007669"/>
    <property type="project" value="InterPro"/>
</dbReference>
<dbReference type="Gene3D" id="3.10.20.310">
    <property type="entry name" value="membrane protein fhac"/>
    <property type="match status" value="3"/>
</dbReference>
<dbReference type="AlphaFoldDB" id="F2BVN0"/>
<dbReference type="InterPro" id="IPR000184">
    <property type="entry name" value="Bac_surfAg_D15"/>
</dbReference>
<dbReference type="STRING" id="888062.HMPREF9083_0247"/>
<evidence type="ECO:0000256" key="2">
    <source>
        <dbReference type="ARBA" id="ARBA00022692"/>
    </source>
</evidence>
<dbReference type="Gene3D" id="2.40.160.50">
    <property type="entry name" value="membrane protein fhac: a member of the omp85/tpsb transporter family"/>
    <property type="match status" value="1"/>
</dbReference>
<evidence type="ECO:0000256" key="3">
    <source>
        <dbReference type="ARBA" id="ARBA00022729"/>
    </source>
</evidence>
<evidence type="ECO:0000256" key="5">
    <source>
        <dbReference type="ARBA" id="ARBA00023237"/>
    </source>
</evidence>
<feature type="domain" description="POTRA" evidence="6">
    <location>
        <begin position="187"/>
        <end position="259"/>
    </location>
</feature>
<dbReference type="Pfam" id="PF01103">
    <property type="entry name" value="Omp85"/>
    <property type="match status" value="1"/>
</dbReference>
<comment type="subcellular location">
    <subcellularLocation>
        <location evidence="1">Membrane</location>
    </subcellularLocation>
</comment>
<evidence type="ECO:0000256" key="1">
    <source>
        <dbReference type="ARBA" id="ARBA00004370"/>
    </source>
</evidence>
<evidence type="ECO:0000256" key="4">
    <source>
        <dbReference type="ARBA" id="ARBA00023136"/>
    </source>
</evidence>
<dbReference type="PANTHER" id="PTHR12815">
    <property type="entry name" value="SORTING AND ASSEMBLY MACHINERY SAMM50 PROTEIN FAMILY MEMBER"/>
    <property type="match status" value="1"/>
</dbReference>
<dbReference type="EMBL" id="AFBB01000002">
    <property type="protein sequence ID" value="EGF16771.1"/>
    <property type="molecule type" value="Genomic_DNA"/>
</dbReference>
<keyword evidence="2" id="KW-0812">Transmembrane</keyword>
<gene>
    <name evidence="7" type="ORF">HMPREF9083_0247</name>
</gene>
<dbReference type="InterPro" id="IPR010827">
    <property type="entry name" value="BamA/TamA_POTRA"/>
</dbReference>
<dbReference type="PROSITE" id="PS51779">
    <property type="entry name" value="POTRA"/>
    <property type="match status" value="2"/>
</dbReference>
<keyword evidence="5" id="KW-0998">Cell outer membrane</keyword>
<dbReference type="eggNOG" id="COG4775">
    <property type="taxonomic scope" value="Bacteria"/>
</dbReference>
<dbReference type="Pfam" id="PF07244">
    <property type="entry name" value="POTRA"/>
    <property type="match status" value="2"/>
</dbReference>